<comment type="caution">
    <text evidence="1">The sequence shown here is derived from an EMBL/GenBank/DDBJ whole genome shotgun (WGS) entry which is preliminary data.</text>
</comment>
<name>A0ACC1LXD9_9FUNG</name>
<reference evidence="1" key="1">
    <citation type="submission" date="2022-07" db="EMBL/GenBank/DDBJ databases">
        <title>Phylogenomic reconstructions and comparative analyses of Kickxellomycotina fungi.</title>
        <authorList>
            <person name="Reynolds N.K."/>
            <person name="Stajich J.E."/>
            <person name="Barry K."/>
            <person name="Grigoriev I.V."/>
            <person name="Crous P."/>
            <person name="Smith M.E."/>
        </authorList>
    </citation>
    <scope>NUCLEOTIDE SEQUENCE</scope>
    <source>
        <strain evidence="1">CBS 190363</strain>
    </source>
</reference>
<evidence type="ECO:0000313" key="2">
    <source>
        <dbReference type="Proteomes" id="UP001139981"/>
    </source>
</evidence>
<organism evidence="1 2">
    <name type="scientific">Coemansia aciculifera</name>
    <dbReference type="NCBI Taxonomy" id="417176"/>
    <lineage>
        <taxon>Eukaryota</taxon>
        <taxon>Fungi</taxon>
        <taxon>Fungi incertae sedis</taxon>
        <taxon>Zoopagomycota</taxon>
        <taxon>Kickxellomycotina</taxon>
        <taxon>Kickxellomycetes</taxon>
        <taxon>Kickxellales</taxon>
        <taxon>Kickxellaceae</taxon>
        <taxon>Coemansia</taxon>
    </lineage>
</organism>
<evidence type="ECO:0000313" key="1">
    <source>
        <dbReference type="EMBL" id="KAJ2888996.1"/>
    </source>
</evidence>
<accession>A0ACC1LXD9</accession>
<sequence>MVLGVLDMFERNMLTFVWEYQGGNILTYMHQQYHKQPGAVAMACTHSSAVLRQQKLKSQTTQTEDSVGDILTRQHIEALDKLASDLMPNLLRALNELPRQVSSSWQLVHGTGEQSRCSSLEAVDIESQPALTSCTSSELGAIEAG</sequence>
<feature type="non-terminal residue" evidence="1">
    <location>
        <position position="145"/>
    </location>
</feature>
<proteinExistence type="predicted"/>
<dbReference type="Proteomes" id="UP001139981">
    <property type="component" value="Unassembled WGS sequence"/>
</dbReference>
<keyword evidence="2" id="KW-1185">Reference proteome</keyword>
<protein>
    <submittedName>
        <fullName evidence="1">Uncharacterized protein</fullName>
    </submittedName>
</protein>
<dbReference type="EMBL" id="JANBVB010001954">
    <property type="protein sequence ID" value="KAJ2888996.1"/>
    <property type="molecule type" value="Genomic_DNA"/>
</dbReference>
<gene>
    <name evidence="1" type="ORF">IWW38_004849</name>
</gene>